<evidence type="ECO:0000256" key="1">
    <source>
        <dbReference type="ARBA" id="ARBA00004651"/>
    </source>
</evidence>
<keyword evidence="4" id="KW-1003">Cell membrane</keyword>
<keyword evidence="8 11" id="KW-1133">Transmembrane helix</keyword>
<keyword evidence="10 11" id="KW-0472">Membrane</keyword>
<evidence type="ECO:0000256" key="5">
    <source>
        <dbReference type="ARBA" id="ARBA00022519"/>
    </source>
</evidence>
<dbReference type="SUPFAM" id="SSF143865">
    <property type="entry name" value="CorA soluble domain-like"/>
    <property type="match status" value="1"/>
</dbReference>
<dbReference type="Pfam" id="PF01544">
    <property type="entry name" value="CorA"/>
    <property type="match status" value="1"/>
</dbReference>
<dbReference type="SUPFAM" id="SSF144083">
    <property type="entry name" value="Magnesium transport protein CorA, transmembrane region"/>
    <property type="match status" value="1"/>
</dbReference>
<evidence type="ECO:0000256" key="3">
    <source>
        <dbReference type="ARBA" id="ARBA00022448"/>
    </source>
</evidence>
<dbReference type="OrthoDB" id="9803484at2"/>
<evidence type="ECO:0000256" key="7">
    <source>
        <dbReference type="ARBA" id="ARBA00022833"/>
    </source>
</evidence>
<dbReference type="GO" id="GO:0050897">
    <property type="term" value="F:cobalt ion binding"/>
    <property type="evidence" value="ECO:0007669"/>
    <property type="project" value="TreeGrafter"/>
</dbReference>
<evidence type="ECO:0000256" key="8">
    <source>
        <dbReference type="ARBA" id="ARBA00022989"/>
    </source>
</evidence>
<evidence type="ECO:0000256" key="9">
    <source>
        <dbReference type="ARBA" id="ARBA00023065"/>
    </source>
</evidence>
<evidence type="ECO:0000256" key="11">
    <source>
        <dbReference type="SAM" id="Phobius"/>
    </source>
</evidence>
<dbReference type="InterPro" id="IPR002523">
    <property type="entry name" value="MgTranspt_CorA/ZnTranspt_ZntB"/>
</dbReference>
<evidence type="ECO:0000256" key="6">
    <source>
        <dbReference type="ARBA" id="ARBA00022692"/>
    </source>
</evidence>
<evidence type="ECO:0000313" key="12">
    <source>
        <dbReference type="EMBL" id="MRU16783.1"/>
    </source>
</evidence>
<evidence type="ECO:0000313" key="13">
    <source>
        <dbReference type="Proteomes" id="UP000564704"/>
    </source>
</evidence>
<dbReference type="Proteomes" id="UP000564704">
    <property type="component" value="Unassembled WGS sequence"/>
</dbReference>
<comment type="subcellular location">
    <subcellularLocation>
        <location evidence="1">Cell membrane</location>
        <topology evidence="1">Multi-pass membrane protein</topology>
    </subcellularLocation>
</comment>
<dbReference type="GO" id="GO:0000287">
    <property type="term" value="F:magnesium ion binding"/>
    <property type="evidence" value="ECO:0007669"/>
    <property type="project" value="TreeGrafter"/>
</dbReference>
<comment type="similarity">
    <text evidence="2">Belongs to the CorA metal ion transporter (MIT) (TC 1.A.35) family.</text>
</comment>
<accession>A0A844D4K7</accession>
<keyword evidence="7" id="KW-0862">Zinc</keyword>
<proteinExistence type="inferred from homology"/>
<dbReference type="GO" id="GO:0015095">
    <property type="term" value="F:magnesium ion transmembrane transporter activity"/>
    <property type="evidence" value="ECO:0007669"/>
    <property type="project" value="TreeGrafter"/>
</dbReference>
<gene>
    <name evidence="12" type="ORF">FDP25_15180</name>
</gene>
<feature type="transmembrane region" description="Helical" evidence="11">
    <location>
        <begin position="259"/>
        <end position="281"/>
    </location>
</feature>
<dbReference type="GO" id="GO:0015087">
    <property type="term" value="F:cobalt ion transmembrane transporter activity"/>
    <property type="evidence" value="ECO:0007669"/>
    <property type="project" value="TreeGrafter"/>
</dbReference>
<evidence type="ECO:0000256" key="4">
    <source>
        <dbReference type="ARBA" id="ARBA00022475"/>
    </source>
</evidence>
<evidence type="ECO:0000256" key="2">
    <source>
        <dbReference type="ARBA" id="ARBA00009765"/>
    </source>
</evidence>
<dbReference type="PANTHER" id="PTHR46494">
    <property type="entry name" value="CORA FAMILY METAL ION TRANSPORTER (EUROFUNG)"/>
    <property type="match status" value="1"/>
</dbReference>
<keyword evidence="5" id="KW-0997">Cell inner membrane</keyword>
<keyword evidence="9" id="KW-0406">Ion transport</keyword>
<dbReference type="InterPro" id="IPR045861">
    <property type="entry name" value="CorA_cytoplasmic_dom"/>
</dbReference>
<dbReference type="Gene3D" id="1.20.58.340">
    <property type="entry name" value="Magnesium transport protein CorA, transmembrane region"/>
    <property type="match status" value="2"/>
</dbReference>
<dbReference type="Gene3D" id="3.30.460.20">
    <property type="entry name" value="CorA soluble domain-like"/>
    <property type="match status" value="1"/>
</dbReference>
<feature type="transmembrane region" description="Helical" evidence="11">
    <location>
        <begin position="293"/>
        <end position="315"/>
    </location>
</feature>
<name>A0A844D4K7_9RHOB</name>
<keyword evidence="3" id="KW-0813">Transport</keyword>
<dbReference type="AlphaFoldDB" id="A0A844D4K7"/>
<dbReference type="RefSeq" id="WP_154154244.1">
    <property type="nucleotide sequence ID" value="NZ_SZWE01000002.1"/>
</dbReference>
<comment type="caution">
    <text evidence="12">The sequence shown here is derived from an EMBL/GenBank/DDBJ whole genome shotgun (WGS) entry which is preliminary data.</text>
</comment>
<keyword evidence="6 11" id="KW-0812">Transmembrane</keyword>
<evidence type="ECO:0000256" key="10">
    <source>
        <dbReference type="ARBA" id="ARBA00023136"/>
    </source>
</evidence>
<keyword evidence="13" id="KW-1185">Reference proteome</keyword>
<reference evidence="12 13" key="1">
    <citation type="submission" date="2019-05" db="EMBL/GenBank/DDBJ databases">
        <title>Roseovarius bejariae sp. nov., a moderately halophylic bacterium isolated from a saline soil in Rambla Salada (Murcia).</title>
        <authorList>
            <person name="Castro D.J."/>
            <person name="Gomez-Altuve A."/>
            <person name="Reina J.C."/>
            <person name="Rodriguez M."/>
            <person name="Sampedro I."/>
            <person name="Llamas I."/>
            <person name="Martinez-Checa F."/>
        </authorList>
    </citation>
    <scope>NUCLEOTIDE SEQUENCE [LARGE SCALE GENOMIC DNA]</scope>
    <source>
        <strain evidence="12 13">A21</strain>
    </source>
</reference>
<organism evidence="12 13">
    <name type="scientific">Roseovarius bejariae</name>
    <dbReference type="NCBI Taxonomy" id="2576383"/>
    <lineage>
        <taxon>Bacteria</taxon>
        <taxon>Pseudomonadati</taxon>
        <taxon>Pseudomonadota</taxon>
        <taxon>Alphaproteobacteria</taxon>
        <taxon>Rhodobacterales</taxon>
        <taxon>Roseobacteraceae</taxon>
        <taxon>Roseovarius</taxon>
    </lineage>
</organism>
<sequence>MQTTTILDIAPDGTVQPAILQSPLPVSGYRWIDSDPDNPEVTAWCHENLDPVATEALLASETRPRAMVIGQGTLILMRGVNLNPEEHVDDMISVRCWMAKGLIISLRHRTSYALRDIHTKVDNGEAPEGPIAFTCQLAEGLIDRIENVSIGLEDSVDDLEAAIFEDQTTTQDEHTRLAGLRRRAIRLRRYMGPMATALHDLGRLLPETGEDKDSAKVRLHETANRATRSVEEQDAARDRLTALADHIDMQQAARQQNNGYILSLVAAIFLPLSFITGLFGVNVAGMPGTQNDYAFWILTCGSLAISLVLVVFLYWKRWF</sequence>
<dbReference type="EMBL" id="SZWE01000002">
    <property type="protein sequence ID" value="MRU16783.1"/>
    <property type="molecule type" value="Genomic_DNA"/>
</dbReference>
<protein>
    <submittedName>
        <fullName evidence="12">Zinc transporter ZntB</fullName>
    </submittedName>
</protein>
<dbReference type="InterPro" id="IPR045863">
    <property type="entry name" value="CorA_TM1_TM2"/>
</dbReference>
<dbReference type="PANTHER" id="PTHR46494:SF3">
    <property type="entry name" value="ZINC TRANSPORT PROTEIN ZNTB"/>
    <property type="match status" value="1"/>
</dbReference>
<dbReference type="GO" id="GO:0005886">
    <property type="term" value="C:plasma membrane"/>
    <property type="evidence" value="ECO:0007669"/>
    <property type="project" value="UniProtKB-SubCell"/>
</dbReference>